<dbReference type="Gene3D" id="2.180.10.10">
    <property type="entry name" value="RHS repeat-associated core"/>
    <property type="match status" value="1"/>
</dbReference>
<proteinExistence type="predicted"/>
<reference evidence="2" key="1">
    <citation type="submission" date="2020-12" db="EMBL/GenBank/DDBJ databases">
        <title>Enhanced detection system for hospital associated transmission using whole genome sequencing surveillance.</title>
        <authorList>
            <person name="Harrison L.H."/>
            <person name="Van Tyne D."/>
            <person name="Marsh J.W."/>
            <person name="Griffith M.P."/>
            <person name="Snyder D.J."/>
            <person name="Cooper V.S."/>
            <person name="Mustapha M."/>
        </authorList>
    </citation>
    <scope>NUCLEOTIDE SEQUENCE</scope>
    <source>
        <strain evidence="2">PSB00042</strain>
    </source>
</reference>
<dbReference type="NCBIfam" id="TIGR03696">
    <property type="entry name" value="Rhs_assc_core"/>
    <property type="match status" value="1"/>
</dbReference>
<feature type="region of interest" description="Disordered" evidence="1">
    <location>
        <begin position="1"/>
        <end position="24"/>
    </location>
</feature>
<dbReference type="AlphaFoldDB" id="A0A8I1JQL4"/>
<evidence type="ECO:0000256" key="1">
    <source>
        <dbReference type="SAM" id="MobiDB-lite"/>
    </source>
</evidence>
<protein>
    <submittedName>
        <fullName evidence="2">RHS repeat-associated core domain-containing protein</fullName>
    </submittedName>
</protein>
<dbReference type="Proteomes" id="UP000637061">
    <property type="component" value="Unassembled WGS sequence"/>
</dbReference>
<organism evidence="2 3">
    <name type="scientific">Pseudomonas putida</name>
    <name type="common">Arthrobacter siderocapsulatus</name>
    <dbReference type="NCBI Taxonomy" id="303"/>
    <lineage>
        <taxon>Bacteria</taxon>
        <taxon>Pseudomonadati</taxon>
        <taxon>Pseudomonadota</taxon>
        <taxon>Gammaproteobacteria</taxon>
        <taxon>Pseudomonadales</taxon>
        <taxon>Pseudomonadaceae</taxon>
        <taxon>Pseudomonas</taxon>
    </lineage>
</organism>
<evidence type="ECO:0000313" key="2">
    <source>
        <dbReference type="EMBL" id="MBI6888715.1"/>
    </source>
</evidence>
<evidence type="ECO:0000313" key="3">
    <source>
        <dbReference type="Proteomes" id="UP000637061"/>
    </source>
</evidence>
<dbReference type="EMBL" id="JAEHTE010000096">
    <property type="protein sequence ID" value="MBI6888715.1"/>
    <property type="molecule type" value="Genomic_DNA"/>
</dbReference>
<dbReference type="RefSeq" id="WP_198748418.1">
    <property type="nucleotide sequence ID" value="NZ_JAEHTE010000096.1"/>
</dbReference>
<comment type="caution">
    <text evidence="2">The sequence shown here is derived from an EMBL/GenBank/DDBJ whole genome shotgun (WGS) entry which is preliminary data.</text>
</comment>
<feature type="compositionally biased region" description="Polar residues" evidence="1">
    <location>
        <begin position="1"/>
        <end position="13"/>
    </location>
</feature>
<name>A0A8I1JQL4_PSEPU</name>
<feature type="region of interest" description="Disordered" evidence="1">
    <location>
        <begin position="130"/>
        <end position="162"/>
    </location>
</feature>
<accession>A0A8I1JQL4</accession>
<gene>
    <name evidence="2" type="ORF">JEU22_32905</name>
</gene>
<feature type="compositionally biased region" description="Polar residues" evidence="1">
    <location>
        <begin position="130"/>
        <end position="148"/>
    </location>
</feature>
<sequence>MTKLSDTNRNHTFTPYGHSKTPRNPTNSLQFHGEFLHSTVGLYFLGLGARTYNPRIFRFHSSDSLSPFSLGGINSYTYCLSDPINLSDPTGRSPLLLRPKTITLDTNWTLKSRPDYVQKQLRWGNSSAKIFNSDESPATLSTTPPSKQQLHESSHSILPSRRAPEHINVAPQAIARLPDSTRISLRGYIRTANQHNDFKAQNVRHLPSDSPIVKDFIQNFGEARRLRTALKEIYRTTFDEFERNLLSTVLRVRL</sequence>
<dbReference type="InterPro" id="IPR022385">
    <property type="entry name" value="Rhs_assc_core"/>
</dbReference>